<comment type="similarity">
    <text evidence="1">Belongs to the glycosyl hydrolase 13 family.</text>
</comment>
<reference evidence="4" key="1">
    <citation type="journal article" date="2020" name="Stud. Mycol.">
        <title>101 Dothideomycetes genomes: a test case for predicting lifestyles and emergence of pathogens.</title>
        <authorList>
            <person name="Haridas S."/>
            <person name="Albert R."/>
            <person name="Binder M."/>
            <person name="Bloem J."/>
            <person name="Labutti K."/>
            <person name="Salamov A."/>
            <person name="Andreopoulos B."/>
            <person name="Baker S."/>
            <person name="Barry K."/>
            <person name="Bills G."/>
            <person name="Bluhm B."/>
            <person name="Cannon C."/>
            <person name="Castanera R."/>
            <person name="Culley D."/>
            <person name="Daum C."/>
            <person name="Ezra D."/>
            <person name="Gonzalez J."/>
            <person name="Henrissat B."/>
            <person name="Kuo A."/>
            <person name="Liang C."/>
            <person name="Lipzen A."/>
            <person name="Lutzoni F."/>
            <person name="Magnuson J."/>
            <person name="Mondo S."/>
            <person name="Nolan M."/>
            <person name="Ohm R."/>
            <person name="Pangilinan J."/>
            <person name="Park H.-J."/>
            <person name="Ramirez L."/>
            <person name="Alfaro M."/>
            <person name="Sun H."/>
            <person name="Tritt A."/>
            <person name="Yoshinaga Y."/>
            <person name="Zwiers L.-H."/>
            <person name="Turgeon B."/>
            <person name="Goodwin S."/>
            <person name="Spatafora J."/>
            <person name="Crous P."/>
            <person name="Grigoriev I."/>
        </authorList>
    </citation>
    <scope>NUCLEOTIDE SEQUENCE</scope>
    <source>
        <strain evidence="4">CBS 125425</strain>
    </source>
</reference>
<protein>
    <submittedName>
        <fullName evidence="4">Alpha-amylase</fullName>
    </submittedName>
</protein>
<feature type="compositionally biased region" description="Polar residues" evidence="2">
    <location>
        <begin position="62"/>
        <end position="71"/>
    </location>
</feature>
<dbReference type="AlphaFoldDB" id="A0A9P4QG21"/>
<feature type="region of interest" description="Disordered" evidence="2">
    <location>
        <begin position="56"/>
        <end position="86"/>
    </location>
</feature>
<dbReference type="EMBL" id="ML996423">
    <property type="protein sequence ID" value="KAF2726618.1"/>
    <property type="molecule type" value="Genomic_DNA"/>
</dbReference>
<dbReference type="PANTHER" id="PTHR10357">
    <property type="entry name" value="ALPHA-AMYLASE FAMILY MEMBER"/>
    <property type="match status" value="1"/>
</dbReference>
<dbReference type="Gene3D" id="3.20.20.80">
    <property type="entry name" value="Glycosidases"/>
    <property type="match status" value="1"/>
</dbReference>
<proteinExistence type="inferred from homology"/>
<accession>A0A9P4QG21</accession>
<feature type="domain" description="Glycosyl hydrolase family 13 catalytic" evidence="3">
    <location>
        <begin position="46"/>
        <end position="504"/>
    </location>
</feature>
<dbReference type="OrthoDB" id="204980at2759"/>
<dbReference type="Proteomes" id="UP000799444">
    <property type="component" value="Unassembled WGS sequence"/>
</dbReference>
<name>A0A9P4QG21_9PLEO</name>
<gene>
    <name evidence="4" type="ORF">EJ04DRAFT_176337</name>
</gene>
<dbReference type="Pfam" id="PF00128">
    <property type="entry name" value="Alpha-amylase"/>
    <property type="match status" value="1"/>
</dbReference>
<dbReference type="GO" id="GO:0005975">
    <property type="term" value="P:carbohydrate metabolic process"/>
    <property type="evidence" value="ECO:0007669"/>
    <property type="project" value="InterPro"/>
</dbReference>
<dbReference type="SUPFAM" id="SSF51445">
    <property type="entry name" value="(Trans)glycosidases"/>
    <property type="match status" value="1"/>
</dbReference>
<organism evidence="4 5">
    <name type="scientific">Polyplosphaeria fusca</name>
    <dbReference type="NCBI Taxonomy" id="682080"/>
    <lineage>
        <taxon>Eukaryota</taxon>
        <taxon>Fungi</taxon>
        <taxon>Dikarya</taxon>
        <taxon>Ascomycota</taxon>
        <taxon>Pezizomycotina</taxon>
        <taxon>Dothideomycetes</taxon>
        <taxon>Pleosporomycetidae</taxon>
        <taxon>Pleosporales</taxon>
        <taxon>Tetraplosphaeriaceae</taxon>
        <taxon>Polyplosphaeria</taxon>
    </lineage>
</organism>
<evidence type="ECO:0000259" key="3">
    <source>
        <dbReference type="SMART" id="SM00642"/>
    </source>
</evidence>
<dbReference type="CDD" id="cd11352">
    <property type="entry name" value="AmyAc_5"/>
    <property type="match status" value="1"/>
</dbReference>
<dbReference type="InterPro" id="IPR006047">
    <property type="entry name" value="GH13_cat_dom"/>
</dbReference>
<evidence type="ECO:0000313" key="4">
    <source>
        <dbReference type="EMBL" id="KAF2726618.1"/>
    </source>
</evidence>
<dbReference type="PANTHER" id="PTHR10357:SF209">
    <property type="entry name" value="PERIPLASMIC ALPHA-AMYLASE"/>
    <property type="match status" value="1"/>
</dbReference>
<keyword evidence="5" id="KW-1185">Reference proteome</keyword>
<evidence type="ECO:0000256" key="2">
    <source>
        <dbReference type="SAM" id="MobiDB-lite"/>
    </source>
</evidence>
<sequence>MTFGVRATGPSSVRDSDIRETITNASLETNHYHSSPTAWEDQQLYFLLPDRFSTGEEDDTLDSANKSSPRSIQPFAPSDRENAITSPEDAEIWRDSGTIFQNGTLRGIKSKLGYIKRLGVTALWIGPIFKQVSTDKYSYHGYAVQDFLKVDPHFGSREDLRDLVQSAHAQGIYVILDIILNHSGDVFAYKGGDKQWSGQKFHVDGFRDATGAPSIPFAPLDPDNLPEDPNNCAIWPSELQDVGTFTCEGAISNWNYEPEFLNGDFMSYKDIALGGNDPDTFEPTHALRTLCQVYKYWIAYADLDGYRIDTVKHMGFGPTRYLCTTLHEYASSVGKDNFFLVGEVTGDKAFETVETTGLDAALGIGNVQERLWRLPKGDIAPSEYFDLFRNATFLKRGLNAWMRNKIITMIDDHDQVWRGNDKARFCSDGGDLGLAALALNICSLGIPCIYYGTEQAFDGQGGSDRYIREAMFGGSFGAFRSRGRHFFNESSVIYQEISKICRLRQQYTCLRRGRQYLREISSNGKDFGLPQKLPGKMKSIVAWSRIFADQELLCAINTDPDAPTEAFVTVDNTLHASGETLNCIYQSPARNGLVIPGMVTIESRNGKAVWLKVPRAGFVIYA</sequence>
<dbReference type="InterPro" id="IPR017853">
    <property type="entry name" value="GH"/>
</dbReference>
<dbReference type="SMART" id="SM00642">
    <property type="entry name" value="Aamy"/>
    <property type="match status" value="1"/>
</dbReference>
<evidence type="ECO:0000256" key="1">
    <source>
        <dbReference type="ARBA" id="ARBA00008061"/>
    </source>
</evidence>
<evidence type="ECO:0000313" key="5">
    <source>
        <dbReference type="Proteomes" id="UP000799444"/>
    </source>
</evidence>
<comment type="caution">
    <text evidence="4">The sequence shown here is derived from an EMBL/GenBank/DDBJ whole genome shotgun (WGS) entry which is preliminary data.</text>
</comment>